<dbReference type="Gene3D" id="3.30.1490.70">
    <property type="match status" value="1"/>
</dbReference>
<keyword evidence="9" id="KW-0234">DNA repair</keyword>
<comment type="caution">
    <text evidence="12">The sequence shown here is derived from an EMBL/GenBank/DDBJ whole genome shotgun (WGS) entry which is preliminary data.</text>
</comment>
<evidence type="ECO:0000256" key="8">
    <source>
        <dbReference type="ARBA" id="ARBA00023172"/>
    </source>
</evidence>
<dbReference type="PANTHER" id="PTHR45674">
    <property type="entry name" value="DNA LIGASE 1/3 FAMILY MEMBER"/>
    <property type="match status" value="1"/>
</dbReference>
<keyword evidence="7" id="KW-0067">ATP-binding</keyword>
<dbReference type="CDD" id="cd07969">
    <property type="entry name" value="OBF_DNA_ligase_I"/>
    <property type="match status" value="1"/>
</dbReference>
<reference evidence="12" key="1">
    <citation type="submission" date="2020-03" db="EMBL/GenBank/DDBJ databases">
        <title>Castanea mollissima Vanexum genome sequencing.</title>
        <authorList>
            <person name="Staton M."/>
        </authorList>
    </citation>
    <scope>NUCLEOTIDE SEQUENCE</scope>
    <source>
        <tissue evidence="12">Leaf</tissue>
    </source>
</reference>
<dbReference type="InterPro" id="IPR012310">
    <property type="entry name" value="DNA_ligase_ATP-dep_cent"/>
</dbReference>
<dbReference type="PANTHER" id="PTHR45674:SF4">
    <property type="entry name" value="DNA LIGASE 1"/>
    <property type="match status" value="1"/>
</dbReference>
<dbReference type="Pfam" id="PF01068">
    <property type="entry name" value="DNA_ligase_A_M"/>
    <property type="match status" value="1"/>
</dbReference>
<dbReference type="SUPFAM" id="SSF56091">
    <property type="entry name" value="DNA ligase/mRNA capping enzyme, catalytic domain"/>
    <property type="match status" value="1"/>
</dbReference>
<dbReference type="Gene3D" id="1.10.3260.10">
    <property type="entry name" value="DNA ligase, ATP-dependent, N-terminal domain"/>
    <property type="match status" value="1"/>
</dbReference>
<dbReference type="InterPro" id="IPR050191">
    <property type="entry name" value="ATP-dep_DNA_ligase"/>
</dbReference>
<dbReference type="SUPFAM" id="SSF117018">
    <property type="entry name" value="ATP-dependent DNA ligase DNA-binding domain"/>
    <property type="match status" value="1"/>
</dbReference>
<proteinExistence type="inferred from homology"/>
<dbReference type="AlphaFoldDB" id="A0A8J4RL85"/>
<dbReference type="Pfam" id="PF04675">
    <property type="entry name" value="DNA_ligase_A_N"/>
    <property type="match status" value="1"/>
</dbReference>
<evidence type="ECO:0000313" key="13">
    <source>
        <dbReference type="Proteomes" id="UP000737018"/>
    </source>
</evidence>
<dbReference type="InterPro" id="IPR012309">
    <property type="entry name" value="DNA_ligase_ATP-dep_C"/>
</dbReference>
<dbReference type="PROSITE" id="PS50160">
    <property type="entry name" value="DNA_LIGASE_A3"/>
    <property type="match status" value="1"/>
</dbReference>
<feature type="domain" description="ATP-dependent DNA ligase family profile" evidence="11">
    <location>
        <begin position="302"/>
        <end position="405"/>
    </location>
</feature>
<name>A0A8J4RL85_9ROSI</name>
<evidence type="ECO:0000256" key="10">
    <source>
        <dbReference type="ARBA" id="ARBA00023306"/>
    </source>
</evidence>
<accession>A0A8J4RL85</accession>
<dbReference type="GO" id="GO:0003677">
    <property type="term" value="F:DNA binding"/>
    <property type="evidence" value="ECO:0007669"/>
    <property type="project" value="InterPro"/>
</dbReference>
<dbReference type="EMBL" id="JRKL02000074">
    <property type="protein sequence ID" value="KAF3975531.1"/>
    <property type="molecule type" value="Genomic_DNA"/>
</dbReference>
<evidence type="ECO:0000256" key="3">
    <source>
        <dbReference type="ARBA" id="ARBA00022618"/>
    </source>
</evidence>
<dbReference type="GO" id="GO:0003910">
    <property type="term" value="F:DNA ligase (ATP) activity"/>
    <property type="evidence" value="ECO:0007669"/>
    <property type="project" value="InterPro"/>
</dbReference>
<keyword evidence="5" id="KW-0547">Nucleotide-binding</keyword>
<dbReference type="InterPro" id="IPR012340">
    <property type="entry name" value="NA-bd_OB-fold"/>
</dbReference>
<dbReference type="FunFam" id="2.40.50.140:FF:000062">
    <property type="entry name" value="DNA ligase"/>
    <property type="match status" value="1"/>
</dbReference>
<keyword evidence="8" id="KW-0233">DNA recombination</keyword>
<keyword evidence="2" id="KW-0436">Ligase</keyword>
<evidence type="ECO:0000256" key="7">
    <source>
        <dbReference type="ARBA" id="ARBA00022840"/>
    </source>
</evidence>
<evidence type="ECO:0000256" key="9">
    <source>
        <dbReference type="ARBA" id="ARBA00023204"/>
    </source>
</evidence>
<dbReference type="GO" id="GO:0051301">
    <property type="term" value="P:cell division"/>
    <property type="evidence" value="ECO:0007669"/>
    <property type="project" value="UniProtKB-KW"/>
</dbReference>
<dbReference type="InterPro" id="IPR016059">
    <property type="entry name" value="DNA_ligase_ATP-dep_CS"/>
</dbReference>
<evidence type="ECO:0000256" key="1">
    <source>
        <dbReference type="ARBA" id="ARBA00007572"/>
    </source>
</evidence>
<sequence length="509" mass="56383">MISKESGLIVKTDILCNVLRTVMDTTADDVLPIVYLLANRIAPAHEGLELGIGEASVINVLAEAYGRTKVGHRKLYNQLGDWGLVAKACRSSQSMMSKPNALTVTKVFNTFQLIAKELRKDSQEKKKNHIKGLLVAASDCEPLYLIRLLQANLRIGLAKQTLLAALGQAALYAHSTPPPNIQSPLEEAVKIVKKAYSVFPVYDKIVPALLSGGVWNPRLHRHAIFGDVSVSDMCRTMEPIHYIDNGSVEIYSRNAERNTGKFPDVVSEVKRLKKSSVRSFVLDCELVAYNREEQKILPFQNLYSSFEEETGYFQFATAITSNDLDKIQEFLDTAVLLFNCEGLIIKTLTKDATYEPAKRSLHWLKLKKDYMENLGDSLDLVPFAAFHGKGKRTGVYGAFLLACYDSTNGEYQSICKLGTGFSEADLEDRSASLNSEVISGPKYYQYDDSVKPAPDVWFKPKEVWEVKAAGLTISPNHCAAVGIVDADKGVSLRFPRLTAVTALTALLCR</sequence>
<dbReference type="Proteomes" id="UP000737018">
    <property type="component" value="Unassembled WGS sequence"/>
</dbReference>
<organism evidence="12 13">
    <name type="scientific">Castanea mollissima</name>
    <name type="common">Chinese chestnut</name>
    <dbReference type="NCBI Taxonomy" id="60419"/>
    <lineage>
        <taxon>Eukaryota</taxon>
        <taxon>Viridiplantae</taxon>
        <taxon>Streptophyta</taxon>
        <taxon>Embryophyta</taxon>
        <taxon>Tracheophyta</taxon>
        <taxon>Spermatophyta</taxon>
        <taxon>Magnoliopsida</taxon>
        <taxon>eudicotyledons</taxon>
        <taxon>Gunneridae</taxon>
        <taxon>Pentapetalae</taxon>
        <taxon>rosids</taxon>
        <taxon>fabids</taxon>
        <taxon>Fagales</taxon>
        <taxon>Fagaceae</taxon>
        <taxon>Castanea</taxon>
    </lineage>
</organism>
<evidence type="ECO:0000256" key="6">
    <source>
        <dbReference type="ARBA" id="ARBA00022763"/>
    </source>
</evidence>
<keyword evidence="6" id="KW-0227">DNA damage</keyword>
<dbReference type="GO" id="GO:0006281">
    <property type="term" value="P:DNA repair"/>
    <property type="evidence" value="ECO:0007669"/>
    <property type="project" value="UniProtKB-KW"/>
</dbReference>
<dbReference type="Gene3D" id="2.40.50.140">
    <property type="entry name" value="Nucleic acid-binding proteins"/>
    <property type="match status" value="1"/>
</dbReference>
<dbReference type="Pfam" id="PF04679">
    <property type="entry name" value="DNA_ligase_A_C"/>
    <property type="match status" value="1"/>
</dbReference>
<protein>
    <recommendedName>
        <fullName evidence="11">ATP-dependent DNA ligase family profile domain-containing protein</fullName>
    </recommendedName>
</protein>
<dbReference type="GO" id="GO:0006273">
    <property type="term" value="P:lagging strand elongation"/>
    <property type="evidence" value="ECO:0007669"/>
    <property type="project" value="TreeGrafter"/>
</dbReference>
<comment type="similarity">
    <text evidence="1">Belongs to the ATP-dependent DNA ligase family.</text>
</comment>
<dbReference type="InterPro" id="IPR012308">
    <property type="entry name" value="DNA_ligase_ATP-dep_N"/>
</dbReference>
<dbReference type="SUPFAM" id="SSF50249">
    <property type="entry name" value="Nucleic acid-binding proteins"/>
    <property type="match status" value="1"/>
</dbReference>
<evidence type="ECO:0000259" key="11">
    <source>
        <dbReference type="PROSITE" id="PS50160"/>
    </source>
</evidence>
<keyword evidence="10" id="KW-0131">Cell cycle</keyword>
<dbReference type="Gene3D" id="3.30.470.30">
    <property type="entry name" value="DNA ligase/mRNA capping enzyme"/>
    <property type="match status" value="1"/>
</dbReference>
<dbReference type="GO" id="GO:0006310">
    <property type="term" value="P:DNA recombination"/>
    <property type="evidence" value="ECO:0007669"/>
    <property type="project" value="UniProtKB-KW"/>
</dbReference>
<dbReference type="GO" id="GO:0005739">
    <property type="term" value="C:mitochondrion"/>
    <property type="evidence" value="ECO:0007669"/>
    <property type="project" value="TreeGrafter"/>
</dbReference>
<dbReference type="InterPro" id="IPR036599">
    <property type="entry name" value="DNA_ligase_N_sf"/>
</dbReference>
<evidence type="ECO:0000313" key="12">
    <source>
        <dbReference type="EMBL" id="KAF3975531.1"/>
    </source>
</evidence>
<gene>
    <name evidence="12" type="ORF">CMV_001216</name>
</gene>
<keyword evidence="13" id="KW-1185">Reference proteome</keyword>
<dbReference type="GO" id="GO:0005634">
    <property type="term" value="C:nucleus"/>
    <property type="evidence" value="ECO:0007669"/>
    <property type="project" value="TreeGrafter"/>
</dbReference>
<dbReference type="PROSITE" id="PS00333">
    <property type="entry name" value="DNA_LIGASE_A2"/>
    <property type="match status" value="1"/>
</dbReference>
<evidence type="ECO:0000256" key="2">
    <source>
        <dbReference type="ARBA" id="ARBA00022598"/>
    </source>
</evidence>
<dbReference type="OrthoDB" id="206088at2759"/>
<evidence type="ECO:0000256" key="4">
    <source>
        <dbReference type="ARBA" id="ARBA00022705"/>
    </source>
</evidence>
<keyword evidence="3" id="KW-0132">Cell division</keyword>
<evidence type="ECO:0000256" key="5">
    <source>
        <dbReference type="ARBA" id="ARBA00022741"/>
    </source>
</evidence>
<dbReference type="GO" id="GO:0005524">
    <property type="term" value="F:ATP binding"/>
    <property type="evidence" value="ECO:0007669"/>
    <property type="project" value="UniProtKB-KW"/>
</dbReference>
<keyword evidence="4" id="KW-0235">DNA replication</keyword>